<dbReference type="PANTHER" id="PTHR22930">
    <property type="match status" value="1"/>
</dbReference>
<dbReference type="GO" id="GO:0046872">
    <property type="term" value="F:metal ion binding"/>
    <property type="evidence" value="ECO:0007669"/>
    <property type="project" value="UniProtKB-KW"/>
</dbReference>
<comment type="similarity">
    <text evidence="3">Belongs to the HARBI1 family.</text>
</comment>
<evidence type="ECO:0000256" key="3">
    <source>
        <dbReference type="ARBA" id="ARBA00006958"/>
    </source>
</evidence>
<keyword evidence="10" id="KW-1185">Reference proteome</keyword>
<evidence type="ECO:0000256" key="2">
    <source>
        <dbReference type="ARBA" id="ARBA00004123"/>
    </source>
</evidence>
<feature type="domain" description="DDE Tnp4" evidence="8">
    <location>
        <begin position="168"/>
        <end position="334"/>
    </location>
</feature>
<accession>A0A2U1PXG3</accession>
<evidence type="ECO:0000256" key="1">
    <source>
        <dbReference type="ARBA" id="ARBA00001968"/>
    </source>
</evidence>
<dbReference type="InterPro" id="IPR027806">
    <property type="entry name" value="HARBI1_dom"/>
</dbReference>
<dbReference type="STRING" id="35608.A0A2U1PXG3"/>
<keyword evidence="6" id="KW-0378">Hydrolase</keyword>
<proteinExistence type="inferred from homology"/>
<keyword evidence="4" id="KW-0540">Nuclease</keyword>
<protein>
    <submittedName>
        <fullName evidence="9">Harbinger transposase-derived nuclease</fullName>
    </submittedName>
</protein>
<dbReference type="GO" id="GO:0016787">
    <property type="term" value="F:hydrolase activity"/>
    <property type="evidence" value="ECO:0007669"/>
    <property type="project" value="UniProtKB-KW"/>
</dbReference>
<evidence type="ECO:0000256" key="6">
    <source>
        <dbReference type="ARBA" id="ARBA00022801"/>
    </source>
</evidence>
<evidence type="ECO:0000256" key="4">
    <source>
        <dbReference type="ARBA" id="ARBA00022722"/>
    </source>
</evidence>
<keyword evidence="7" id="KW-0539">Nucleus</keyword>
<evidence type="ECO:0000313" key="10">
    <source>
        <dbReference type="Proteomes" id="UP000245207"/>
    </source>
</evidence>
<evidence type="ECO:0000256" key="5">
    <source>
        <dbReference type="ARBA" id="ARBA00022723"/>
    </source>
</evidence>
<comment type="caution">
    <text evidence="9">The sequence shown here is derived from an EMBL/GenBank/DDBJ whole genome shotgun (WGS) entry which is preliminary data.</text>
</comment>
<dbReference type="Pfam" id="PF13359">
    <property type="entry name" value="DDE_Tnp_4"/>
    <property type="match status" value="1"/>
</dbReference>
<comment type="cofactor">
    <cofactor evidence="1">
        <name>a divalent metal cation</name>
        <dbReference type="ChEBI" id="CHEBI:60240"/>
    </cofactor>
</comment>
<organism evidence="9 10">
    <name type="scientific">Artemisia annua</name>
    <name type="common">Sweet wormwood</name>
    <dbReference type="NCBI Taxonomy" id="35608"/>
    <lineage>
        <taxon>Eukaryota</taxon>
        <taxon>Viridiplantae</taxon>
        <taxon>Streptophyta</taxon>
        <taxon>Embryophyta</taxon>
        <taxon>Tracheophyta</taxon>
        <taxon>Spermatophyta</taxon>
        <taxon>Magnoliopsida</taxon>
        <taxon>eudicotyledons</taxon>
        <taxon>Gunneridae</taxon>
        <taxon>Pentapetalae</taxon>
        <taxon>asterids</taxon>
        <taxon>campanulids</taxon>
        <taxon>Asterales</taxon>
        <taxon>Asteraceae</taxon>
        <taxon>Asteroideae</taxon>
        <taxon>Anthemideae</taxon>
        <taxon>Artemisiinae</taxon>
        <taxon>Artemisia</taxon>
    </lineage>
</organism>
<dbReference type="EMBL" id="PKPP01000631">
    <property type="protein sequence ID" value="PWA90425.1"/>
    <property type="molecule type" value="Genomic_DNA"/>
</dbReference>
<dbReference type="AlphaFoldDB" id="A0A2U1PXG3"/>
<dbReference type="GO" id="GO:0004518">
    <property type="term" value="F:nuclease activity"/>
    <property type="evidence" value="ECO:0007669"/>
    <property type="project" value="UniProtKB-KW"/>
</dbReference>
<dbReference type="InterPro" id="IPR045249">
    <property type="entry name" value="HARBI1-like"/>
</dbReference>
<reference evidence="9 10" key="1">
    <citation type="journal article" date="2018" name="Mol. Plant">
        <title>The genome of Artemisia annua provides insight into the evolution of Asteraceae family and artemisinin biosynthesis.</title>
        <authorList>
            <person name="Shen Q."/>
            <person name="Zhang L."/>
            <person name="Liao Z."/>
            <person name="Wang S."/>
            <person name="Yan T."/>
            <person name="Shi P."/>
            <person name="Liu M."/>
            <person name="Fu X."/>
            <person name="Pan Q."/>
            <person name="Wang Y."/>
            <person name="Lv Z."/>
            <person name="Lu X."/>
            <person name="Zhang F."/>
            <person name="Jiang W."/>
            <person name="Ma Y."/>
            <person name="Chen M."/>
            <person name="Hao X."/>
            <person name="Li L."/>
            <person name="Tang Y."/>
            <person name="Lv G."/>
            <person name="Zhou Y."/>
            <person name="Sun X."/>
            <person name="Brodelius P.E."/>
            <person name="Rose J.K.C."/>
            <person name="Tang K."/>
        </authorList>
    </citation>
    <scope>NUCLEOTIDE SEQUENCE [LARGE SCALE GENOMIC DNA]</scope>
    <source>
        <strain evidence="10">cv. Huhao1</strain>
        <tissue evidence="9">Leaf</tissue>
    </source>
</reference>
<evidence type="ECO:0000313" key="9">
    <source>
        <dbReference type="EMBL" id="PWA90425.1"/>
    </source>
</evidence>
<sequence length="387" mass="43880">MGPSRRSTLKRKAAAAATTSTLPLSQPQLSDWWPQFAKKCHGSLTDSQSFESMFKMSMKTFDYICSLVKEEMLANSSKFIDLDGNRLGLYQMVAIVLTRLGSGESQISVGSSLNLTKTVVAQLTKRFVDALKEKGLHHIYWPSTEHEMDDLKHQFEKIGGLPNCCGAIDTTHILMSLITTDQSTNVWCDREKNQTMTLQAIVGPDLRFRDISVGWPGRYSDDYVLKESKFFEICNKCERLNGKTKKISEGNEIKEYIVGSAGLPLLTWLLTPYRGNELCDSEVKFNERLLKTQKVAKEAFVMLKENWKIIKGVLWRPNKDRLPLIILACCILHNILIDMKDEVQEKLVFSGCHDLDYRPVVCESDHDQNGLVLRDKISVYLSGRSTP</sequence>
<dbReference type="OrthoDB" id="2668416at2759"/>
<comment type="subcellular location">
    <subcellularLocation>
        <location evidence="2">Nucleus</location>
    </subcellularLocation>
</comment>
<dbReference type="Proteomes" id="UP000245207">
    <property type="component" value="Unassembled WGS sequence"/>
</dbReference>
<name>A0A2U1PXG3_ARTAN</name>
<evidence type="ECO:0000256" key="7">
    <source>
        <dbReference type="ARBA" id="ARBA00023242"/>
    </source>
</evidence>
<gene>
    <name evidence="9" type="ORF">CTI12_AA034810</name>
</gene>
<keyword evidence="5" id="KW-0479">Metal-binding</keyword>
<dbReference type="GO" id="GO:0005634">
    <property type="term" value="C:nucleus"/>
    <property type="evidence" value="ECO:0007669"/>
    <property type="project" value="UniProtKB-SubCell"/>
</dbReference>
<dbReference type="PANTHER" id="PTHR22930:SF291">
    <property type="entry name" value="EXPRESSED PROTEIN"/>
    <property type="match status" value="1"/>
</dbReference>
<evidence type="ECO:0000259" key="8">
    <source>
        <dbReference type="Pfam" id="PF13359"/>
    </source>
</evidence>